<evidence type="ECO:0000313" key="2">
    <source>
        <dbReference type="EMBL" id="ANC32428.1"/>
    </source>
</evidence>
<reference evidence="2 3" key="1">
    <citation type="submission" date="2016-01" db="EMBL/GenBank/DDBJ databases">
        <title>Complete genome sequence of a soil Actinobacterium, Isoptericola dokdonensis DS-3.</title>
        <authorList>
            <person name="Kwon S.-K."/>
            <person name="Kim J.F."/>
        </authorList>
    </citation>
    <scope>NUCLEOTIDE SEQUENCE [LARGE SCALE GENOMIC DNA]</scope>
    <source>
        <strain evidence="2 3">DS-3</strain>
    </source>
</reference>
<evidence type="ECO:0000256" key="1">
    <source>
        <dbReference type="SAM" id="Phobius"/>
    </source>
</evidence>
<keyword evidence="1" id="KW-0812">Transmembrane</keyword>
<dbReference type="AlphaFoldDB" id="A0A161I961"/>
<sequence>MTSDRPGAHGVRPVLKVLGGLALVVVLALAAVVVWAVVTVTGRSGGGLADELAERVAIGIADDVEGSYAEPLDAERLAQQAVADPRLPSDPAVDYDVVALAWEGDSGEDGAIVDVAIHVDVASWSDGAMFGERRDASSATQCWRLVVRAHEHDDVADHEQIDCPPGALAAGATARPSPTPLPSLGPDAEQVVLGVLDALPDGATADDAETALAAAFDEFVDVRAEREGAELVATVGVLRSRDCVVGVRPDGEAAWRFSDFDRILLEPGELGCAPGLYLRPVVTH</sequence>
<name>A0A161I961_9MICO</name>
<keyword evidence="1" id="KW-1133">Transmembrane helix</keyword>
<dbReference type="Proteomes" id="UP000076794">
    <property type="component" value="Chromosome"/>
</dbReference>
<dbReference type="OrthoDB" id="5143448at2"/>
<accession>A0A161I961</accession>
<dbReference type="KEGG" id="ido:I598_2911"/>
<protein>
    <submittedName>
        <fullName evidence="2">Uncharacterized protein</fullName>
    </submittedName>
</protein>
<keyword evidence="1" id="KW-0472">Membrane</keyword>
<proteinExistence type="predicted"/>
<dbReference type="EMBL" id="CP014209">
    <property type="protein sequence ID" value="ANC32428.1"/>
    <property type="molecule type" value="Genomic_DNA"/>
</dbReference>
<gene>
    <name evidence="2" type="ORF">I598_2911</name>
</gene>
<evidence type="ECO:0000313" key="3">
    <source>
        <dbReference type="Proteomes" id="UP000076794"/>
    </source>
</evidence>
<keyword evidence="3" id="KW-1185">Reference proteome</keyword>
<feature type="transmembrane region" description="Helical" evidence="1">
    <location>
        <begin position="20"/>
        <end position="38"/>
    </location>
</feature>
<dbReference type="STRING" id="1300344.I598_2911"/>
<organism evidence="2 3">
    <name type="scientific">Isoptericola dokdonensis DS-3</name>
    <dbReference type="NCBI Taxonomy" id="1300344"/>
    <lineage>
        <taxon>Bacteria</taxon>
        <taxon>Bacillati</taxon>
        <taxon>Actinomycetota</taxon>
        <taxon>Actinomycetes</taxon>
        <taxon>Micrococcales</taxon>
        <taxon>Promicromonosporaceae</taxon>
        <taxon>Isoptericola</taxon>
    </lineage>
</organism>
<dbReference type="PATRIC" id="fig|1300344.3.peg.2929"/>
<dbReference type="RefSeq" id="WP_157557256.1">
    <property type="nucleotide sequence ID" value="NZ_CP014209.1"/>
</dbReference>